<organism evidence="2 3">
    <name type="scientific">Microbaculum marinum</name>
    <dbReference type="NCBI Taxonomy" id="1764581"/>
    <lineage>
        <taxon>Bacteria</taxon>
        <taxon>Pseudomonadati</taxon>
        <taxon>Pseudomonadota</taxon>
        <taxon>Alphaproteobacteria</taxon>
        <taxon>Hyphomicrobiales</taxon>
        <taxon>Tepidamorphaceae</taxon>
        <taxon>Microbaculum</taxon>
    </lineage>
</organism>
<name>A0AAW9RPI4_9HYPH</name>
<accession>A0AAW9RPI4</accession>
<keyword evidence="1" id="KW-0472">Membrane</keyword>
<comment type="caution">
    <text evidence="2">The sequence shown here is derived from an EMBL/GenBank/DDBJ whole genome shotgun (WGS) entry which is preliminary data.</text>
</comment>
<evidence type="ECO:0000313" key="3">
    <source>
        <dbReference type="Proteomes" id="UP001378188"/>
    </source>
</evidence>
<evidence type="ECO:0000313" key="2">
    <source>
        <dbReference type="EMBL" id="MEJ8572152.1"/>
    </source>
</evidence>
<evidence type="ECO:0000256" key="1">
    <source>
        <dbReference type="SAM" id="Phobius"/>
    </source>
</evidence>
<feature type="transmembrane region" description="Helical" evidence="1">
    <location>
        <begin position="50"/>
        <end position="70"/>
    </location>
</feature>
<keyword evidence="1" id="KW-1133">Transmembrane helix</keyword>
<dbReference type="Proteomes" id="UP001378188">
    <property type="component" value="Unassembled WGS sequence"/>
</dbReference>
<proteinExistence type="predicted"/>
<dbReference type="EMBL" id="JAZHOF010000004">
    <property type="protein sequence ID" value="MEJ8572152.1"/>
    <property type="molecule type" value="Genomic_DNA"/>
</dbReference>
<keyword evidence="1" id="KW-0812">Transmembrane</keyword>
<reference evidence="2 3" key="1">
    <citation type="submission" date="2024-02" db="EMBL/GenBank/DDBJ databases">
        <title>Genome analysis and characterization of Microbaculum marinisediminis sp. nov., isolated from marine sediment.</title>
        <authorList>
            <person name="Du Z.-J."/>
            <person name="Ye Y.-Q."/>
            <person name="Zhang Z.-R."/>
            <person name="Yuan S.-M."/>
            <person name="Zhang X.-Y."/>
        </authorList>
    </citation>
    <scope>NUCLEOTIDE SEQUENCE [LARGE SCALE GENOMIC DNA]</scope>
    <source>
        <strain evidence="2 3">SDUM1044001</strain>
    </source>
</reference>
<dbReference type="RefSeq" id="WP_340329847.1">
    <property type="nucleotide sequence ID" value="NZ_JAZHOF010000004.1"/>
</dbReference>
<protein>
    <submittedName>
        <fullName evidence="2">Uncharacterized protein</fullName>
    </submittedName>
</protein>
<sequence>MEPDGTIQSDATYQVAFLGMSSPALTPGLPPPQLVGQPSGEGTVMSTRSVAAGLILVLFAGLAALTFTMWRDLGRRVGVR</sequence>
<dbReference type="AlphaFoldDB" id="A0AAW9RPI4"/>
<keyword evidence="3" id="KW-1185">Reference proteome</keyword>
<gene>
    <name evidence="2" type="ORF">V3328_11750</name>
</gene>